<reference evidence="1" key="1">
    <citation type="submission" date="2021-11" db="EMBL/GenBank/DDBJ databases">
        <title>Study of the species diversity of bacterial strains isolated from a unique natural object - Shulgan-Tash cave (Bashkiria).</title>
        <authorList>
            <person name="Sazanova A.L."/>
            <person name="Chirak E.R."/>
            <person name="Safronova V.I."/>
        </authorList>
    </citation>
    <scope>NUCLEOTIDE SEQUENCE</scope>
    <source>
        <strain evidence="1">P1</strain>
    </source>
</reference>
<proteinExistence type="predicted"/>
<dbReference type="EMBL" id="CP087977">
    <property type="protein sequence ID" value="UUZ45876.1"/>
    <property type="molecule type" value="Genomic_DNA"/>
</dbReference>
<organism evidence="1 2">
    <name type="scientific">Janibacter limosus</name>
    <dbReference type="NCBI Taxonomy" id="53458"/>
    <lineage>
        <taxon>Bacteria</taxon>
        <taxon>Bacillati</taxon>
        <taxon>Actinomycetota</taxon>
        <taxon>Actinomycetes</taxon>
        <taxon>Micrococcales</taxon>
        <taxon>Intrasporangiaceae</taxon>
        <taxon>Janibacter</taxon>
    </lineage>
</organism>
<sequence>MTSADALFSRLVRRDPDAEAELPTAVREDLPGNSLRLIGANALQSSGDRAVNASTVLPWLFHALGVPAVLTGLLVPIRESGSMLPRAFLTPLVVRVRRRTNVFVAGAVVRAVCVAVMAATAALASGLVAGIIIVAALAVFSLGRCLCSISSKDVQGRTMPKGERGQVNGLATTASGLVAITLGLAVRALGDRLDVAVLAAILGLGAVLWVLVALVYSGIREPVEESGQEHPSRRSRGDLLREREDDGPGWFAQTVTLLREDRAFRSFVTVRGFLLVSSLSPPFIVTLAVQPGAPALTGLGGFIIASGPAALLGGRVFGRLADRSSKWLMTIGAGLASIVLVVLVLLVTLLDLDGGSLLTYVVFVSSYFLVTMLHTGVRVGRKTYVIDMAEGDQRTTYVAVSNSAMGVILLVVGAISSAIAGFGIVWALLFLAALGVLGVVSSTRLAEVSRGA</sequence>
<protein>
    <submittedName>
        <fullName evidence="1">MFS transporter</fullName>
    </submittedName>
</protein>
<gene>
    <name evidence="1" type="ORF">LP422_08305</name>
</gene>
<evidence type="ECO:0000313" key="1">
    <source>
        <dbReference type="EMBL" id="UUZ45876.1"/>
    </source>
</evidence>
<dbReference type="Proteomes" id="UP001059663">
    <property type="component" value="Chromosome"/>
</dbReference>
<name>A0AC61U7X1_9MICO</name>
<evidence type="ECO:0000313" key="2">
    <source>
        <dbReference type="Proteomes" id="UP001059663"/>
    </source>
</evidence>
<accession>A0AC61U7X1</accession>